<dbReference type="InterPro" id="IPR050667">
    <property type="entry name" value="PPR-containing_protein"/>
</dbReference>
<dbReference type="Pfam" id="PF17177">
    <property type="entry name" value="PPR_long"/>
    <property type="match status" value="1"/>
</dbReference>
<evidence type="ECO:0000313" key="5">
    <source>
        <dbReference type="EMBL" id="CDF91890.1"/>
    </source>
</evidence>
<feature type="repeat" description="PPR" evidence="3">
    <location>
        <begin position="394"/>
        <end position="428"/>
    </location>
</feature>
<organism evidence="5 6">
    <name type="scientific">Zygosaccharomyces bailii (strain CLIB 213 / ATCC 58445 / CBS 680 / BCRC 21525 / NBRC 1098 / NCYC 1416 / NRRL Y-2227)</name>
    <dbReference type="NCBI Taxonomy" id="1333698"/>
    <lineage>
        <taxon>Eukaryota</taxon>
        <taxon>Fungi</taxon>
        <taxon>Dikarya</taxon>
        <taxon>Ascomycota</taxon>
        <taxon>Saccharomycotina</taxon>
        <taxon>Saccharomycetes</taxon>
        <taxon>Saccharomycetales</taxon>
        <taxon>Saccharomycetaceae</taxon>
        <taxon>Zygosaccharomyces</taxon>
    </lineage>
</organism>
<dbReference type="InterPro" id="IPR033443">
    <property type="entry name" value="PROP1-like_PPR_dom"/>
</dbReference>
<feature type="repeat" description="PPR" evidence="3">
    <location>
        <begin position="324"/>
        <end position="358"/>
    </location>
</feature>
<evidence type="ECO:0000256" key="3">
    <source>
        <dbReference type="PROSITE-ProRule" id="PRU00708"/>
    </source>
</evidence>
<dbReference type="NCBIfam" id="TIGR00756">
    <property type="entry name" value="PPR"/>
    <property type="match status" value="1"/>
</dbReference>
<reference evidence="6" key="1">
    <citation type="journal article" date="2013" name="Genome Announc.">
        <title>Genome sequence of the food spoilage yeast Zygosaccharomyces bailii CLIB 213(T).</title>
        <authorList>
            <person name="Galeote V."/>
            <person name="Bigey F."/>
            <person name="Devillers H."/>
            <person name="Neuveglise C."/>
            <person name="Dequin S."/>
        </authorList>
    </citation>
    <scope>NUCLEOTIDE SEQUENCE [LARGE SCALE GENOMIC DNA]</scope>
    <source>
        <strain evidence="6">CLIB 213 / ATCC 58445 / CBS 680 / CCRC 21525 / NBRC 1098 / NCYC 1416 / NRRL Y-2227</strain>
    </source>
</reference>
<evidence type="ECO:0000259" key="4">
    <source>
        <dbReference type="Pfam" id="PF17177"/>
    </source>
</evidence>
<dbReference type="GO" id="GO:0005739">
    <property type="term" value="C:mitochondrion"/>
    <property type="evidence" value="ECO:0007669"/>
    <property type="project" value="UniProtKB-SubCell"/>
</dbReference>
<dbReference type="PROSITE" id="PS51375">
    <property type="entry name" value="PPR"/>
    <property type="match status" value="2"/>
</dbReference>
<dbReference type="Gene3D" id="1.25.40.10">
    <property type="entry name" value="Tetratricopeptide repeat domain"/>
    <property type="match status" value="3"/>
</dbReference>
<feature type="domain" description="PROP1-like PPR" evidence="4">
    <location>
        <begin position="341"/>
        <end position="445"/>
    </location>
</feature>
<keyword evidence="2" id="KW-0677">Repeat</keyword>
<dbReference type="AlphaFoldDB" id="A0A8J2TBL9"/>
<evidence type="ECO:0000256" key="1">
    <source>
        <dbReference type="ARBA" id="ARBA00004173"/>
    </source>
</evidence>
<accession>A0A8J2TBL9</accession>
<sequence>MLKYAAPLVKHYKKVVWNRKTPGRIKNILRDGSEKLLKDSECTTLASYFMGDRVQSLTGPERNYLLRYLHQKGAYRSLVSIGRKFLYADQQRSVLKDDVSLRELKWYLYAVSNCGQTMQLDFCVQRVIAQFSLVKKDFVISVINFAFALLCDMGKESKEPLIKWAKWNRVLNGHCEFTDYMEYRYILNSLLTYLRGRHDQDGSFYSHVLDLLKGTLGASVASQFATTLIYLLAYTRKFEIVEDLWKYKTANSFAIVSADLTNIMKTYCHFQKFALVPQVYEEHIEARHDVSQFDYLLVAHAQLQNWQSLQDQFNALFNMGDLPNLQHYGIVMHSLASIGELESVEKLYAQLLRRKMLPNYAVLQSLLLVHFKCADLSGCFAQFELFERYSIQPSSSTYTMMLKAYSNLTDMDGALRLLKKMTDSGSNIITESHFAILIHMCSKITNNLIAQELLQLMVGHYNIRPTGKSIAALMDVYLACGIPQEALGLFKKYAKEDPVPEGLISIYNKSIMAHMQMNNKEACEKLFELITTLKLTTNEEFYRVIIKYLVSMEKDYEAAEGILDQLIKHPSLQVDSSHFECLMKAYDDVSFRPGVIKLYEKMTENNIPLNSNVLYYLVKAMFKLQFQRQENLDQCISLLNRIMENVAHRNLNMNFQFLHPSVLGWAMRAVAKYRDPQEALQLLHRYNTLFYGQKESEVNNRFVILRSLLVLTGEIQQWEDFEHLFDKYVTRIQRLQNLPSATVKNKRLSTLMMGIFTYKVKNLASTGRINEIPQWLNNMESMGMILDNKSWNEAVGYMFKDSRSIECGLRIANDNLIHGFNLIHKYRLLRKHSNDSASTDSVPWFLQQKKLHPDTFRPKLYLQSDVAVGTMESMDHYLNCFADISSQLKNLLNKYPYYMKNYMMHPRPGVNGWDRIESKHSEYLKKLRLTKRVVPVSEFEA</sequence>
<evidence type="ECO:0000313" key="6">
    <source>
        <dbReference type="Proteomes" id="UP000019375"/>
    </source>
</evidence>
<evidence type="ECO:0000256" key="2">
    <source>
        <dbReference type="ARBA" id="ARBA00022737"/>
    </source>
</evidence>
<dbReference type="EMBL" id="HG316468">
    <property type="protein sequence ID" value="CDF91890.1"/>
    <property type="molecule type" value="Genomic_DNA"/>
</dbReference>
<dbReference type="PANTHER" id="PTHR47939:SF5">
    <property type="entry name" value="PENTACOTRIPEPTIDE-REPEAT REGION OF PRORP DOMAIN-CONTAINING PROTEIN"/>
    <property type="match status" value="1"/>
</dbReference>
<gene>
    <name evidence="5" type="ORF">BN860_00914g</name>
</gene>
<comment type="subcellular location">
    <subcellularLocation>
        <location evidence="1">Mitochondrion</location>
    </subcellularLocation>
</comment>
<keyword evidence="6" id="KW-1185">Reference proteome</keyword>
<dbReference type="Proteomes" id="UP000019375">
    <property type="component" value="Unassembled WGS sequence"/>
</dbReference>
<name>A0A8J2TBL9_ZYGB2</name>
<dbReference type="PANTHER" id="PTHR47939">
    <property type="entry name" value="MEMBRANE-ASSOCIATED SALT-INDUCIBLE PROTEIN-LIKE"/>
    <property type="match status" value="1"/>
</dbReference>
<dbReference type="InterPro" id="IPR011990">
    <property type="entry name" value="TPR-like_helical_dom_sf"/>
</dbReference>
<dbReference type="OrthoDB" id="185373at2759"/>
<proteinExistence type="predicted"/>
<protein>
    <submittedName>
        <fullName evidence="5">ZYBA0S15-00914g1_1</fullName>
    </submittedName>
</protein>
<dbReference type="InterPro" id="IPR002885">
    <property type="entry name" value="PPR_rpt"/>
</dbReference>